<dbReference type="PROSITE" id="PS51194">
    <property type="entry name" value="HELICASE_CTER"/>
    <property type="match status" value="1"/>
</dbReference>
<dbReference type="CDD" id="cd18811">
    <property type="entry name" value="SF2_C_RecG"/>
    <property type="match status" value="1"/>
</dbReference>
<keyword evidence="10 15" id="KW-0234">DNA repair</keyword>
<dbReference type="NCBIfam" id="NF008166">
    <property type="entry name" value="PRK10917.1-4"/>
    <property type="match status" value="1"/>
</dbReference>
<dbReference type="Proteomes" id="UP000035050">
    <property type="component" value="Chromosome"/>
</dbReference>
<dbReference type="Gene3D" id="3.40.50.300">
    <property type="entry name" value="P-loop containing nucleotide triphosphate hydrolases"/>
    <property type="match status" value="2"/>
</dbReference>
<dbReference type="Pfam" id="PF00270">
    <property type="entry name" value="DEAD"/>
    <property type="match status" value="1"/>
</dbReference>
<dbReference type="EMBL" id="CP011253">
    <property type="protein sequence ID" value="AKC69629.1"/>
    <property type="molecule type" value="Genomic_DNA"/>
</dbReference>
<dbReference type="Pfam" id="PF00271">
    <property type="entry name" value="Helicase_C"/>
    <property type="match status" value="1"/>
</dbReference>
<evidence type="ECO:0000256" key="4">
    <source>
        <dbReference type="ARBA" id="ARBA00022763"/>
    </source>
</evidence>
<dbReference type="InterPro" id="IPR011545">
    <property type="entry name" value="DEAD/DEAH_box_helicase_dom"/>
</dbReference>
<dbReference type="PANTHER" id="PTHR47964">
    <property type="entry name" value="ATP-DEPENDENT DNA HELICASE HOMOLOG RECG, CHLOROPLASTIC"/>
    <property type="match status" value="1"/>
</dbReference>
<feature type="domain" description="Helicase C-terminal" evidence="18">
    <location>
        <begin position="565"/>
        <end position="711"/>
    </location>
</feature>
<evidence type="ECO:0000259" key="17">
    <source>
        <dbReference type="PROSITE" id="PS51192"/>
    </source>
</evidence>
<dbReference type="AlphaFoldDB" id="A0A0E3U607"/>
<comment type="function">
    <text evidence="15">Plays a critical role in recombination and DNA repair. Helps process Holliday junction intermediates to mature products by catalyzing branch migration. Has replication fork regression activity, unwinds stalled or blocked replication forks to make a HJ that can be resolved. Has a DNA unwinding activity characteristic of a DNA helicase with 3'-5' polarity.</text>
</comment>
<evidence type="ECO:0000256" key="5">
    <source>
        <dbReference type="ARBA" id="ARBA00022801"/>
    </source>
</evidence>
<evidence type="ECO:0000256" key="8">
    <source>
        <dbReference type="ARBA" id="ARBA00023125"/>
    </source>
</evidence>
<dbReference type="GO" id="GO:0016887">
    <property type="term" value="F:ATP hydrolysis activity"/>
    <property type="evidence" value="ECO:0007669"/>
    <property type="project" value="RHEA"/>
</dbReference>
<dbReference type="GO" id="GO:0005524">
    <property type="term" value="F:ATP binding"/>
    <property type="evidence" value="ECO:0007669"/>
    <property type="project" value="UniProtKB-KW"/>
</dbReference>
<evidence type="ECO:0000256" key="13">
    <source>
        <dbReference type="ARBA" id="ARBA00034808"/>
    </source>
</evidence>
<dbReference type="OrthoDB" id="9804325at2"/>
<dbReference type="PATRIC" id="fig|573737.6.peg.2712"/>
<dbReference type="InterPro" id="IPR027417">
    <property type="entry name" value="P-loop_NTPase"/>
</dbReference>
<keyword evidence="8" id="KW-0238">DNA-binding</keyword>
<feature type="compositionally biased region" description="Low complexity" evidence="16">
    <location>
        <begin position="68"/>
        <end position="80"/>
    </location>
</feature>
<keyword evidence="6 15" id="KW-0347">Helicase</keyword>
<dbReference type="InterPro" id="IPR047112">
    <property type="entry name" value="RecG/Mfd"/>
</dbReference>
<evidence type="ECO:0000256" key="1">
    <source>
        <dbReference type="ARBA" id="ARBA00007504"/>
    </source>
</evidence>
<dbReference type="InterPro" id="IPR045562">
    <property type="entry name" value="RecG_dom3_C"/>
</dbReference>
<evidence type="ECO:0000256" key="15">
    <source>
        <dbReference type="RuleBase" id="RU363016"/>
    </source>
</evidence>
<dbReference type="PROSITE" id="PS51192">
    <property type="entry name" value="HELICASE_ATP_BIND_1"/>
    <property type="match status" value="1"/>
</dbReference>
<dbReference type="KEGG" id="pox:MB84_09260"/>
<proteinExistence type="inferred from homology"/>
<accession>A0A0E3U607</accession>
<dbReference type="NCBIfam" id="TIGR00643">
    <property type="entry name" value="recG"/>
    <property type="match status" value="1"/>
</dbReference>
<keyword evidence="4 15" id="KW-0227">DNA damage</keyword>
<dbReference type="GO" id="GO:0006310">
    <property type="term" value="P:DNA recombination"/>
    <property type="evidence" value="ECO:0007669"/>
    <property type="project" value="UniProtKB-UniRule"/>
</dbReference>
<reference evidence="19" key="1">
    <citation type="submission" date="2016-06" db="EMBL/GenBank/DDBJ databases">
        <title>Pandoraea oxalativorans DSM 23570 Genome Sequencing.</title>
        <authorList>
            <person name="Ee R."/>
            <person name="Lim Y.-L."/>
            <person name="Yong D."/>
            <person name="Yin W.-F."/>
            <person name="Chan K.-G."/>
        </authorList>
    </citation>
    <scope>NUCLEOTIDE SEQUENCE</scope>
    <source>
        <strain evidence="19">DSM 23570</strain>
    </source>
</reference>
<keyword evidence="11" id="KW-0413">Isomerase</keyword>
<dbReference type="SUPFAM" id="SSF50249">
    <property type="entry name" value="Nucleic acid-binding proteins"/>
    <property type="match status" value="1"/>
</dbReference>
<keyword evidence="7 15" id="KW-0067">ATP-binding</keyword>
<evidence type="ECO:0000256" key="9">
    <source>
        <dbReference type="ARBA" id="ARBA00023172"/>
    </source>
</evidence>
<dbReference type="CDD" id="cd17992">
    <property type="entry name" value="DEXHc_RecG"/>
    <property type="match status" value="1"/>
</dbReference>
<evidence type="ECO:0000256" key="14">
    <source>
        <dbReference type="ARBA" id="ARBA00048988"/>
    </source>
</evidence>
<evidence type="ECO:0000256" key="12">
    <source>
        <dbReference type="ARBA" id="ARBA00034617"/>
    </source>
</evidence>
<dbReference type="FunFam" id="3.40.50.300:FF:000391">
    <property type="entry name" value="ATP-dependent DNA helicase RecG"/>
    <property type="match status" value="1"/>
</dbReference>
<dbReference type="NCBIfam" id="NF008163">
    <property type="entry name" value="PRK10917.1-1"/>
    <property type="match status" value="1"/>
</dbReference>
<dbReference type="CDD" id="cd04488">
    <property type="entry name" value="RecG_wedge_OBF"/>
    <property type="match status" value="1"/>
</dbReference>
<dbReference type="SMART" id="SM00487">
    <property type="entry name" value="DEXDc"/>
    <property type="match status" value="1"/>
</dbReference>
<dbReference type="PANTHER" id="PTHR47964:SF1">
    <property type="entry name" value="ATP-DEPENDENT DNA HELICASE HOMOLOG RECG, CHLOROPLASTIC"/>
    <property type="match status" value="1"/>
</dbReference>
<dbReference type="NCBIfam" id="NF008168">
    <property type="entry name" value="PRK10917.2-2"/>
    <property type="match status" value="1"/>
</dbReference>
<comment type="similarity">
    <text evidence="1 15">Belongs to the helicase family. RecG subfamily.</text>
</comment>
<name>A0A0E3U607_9BURK</name>
<keyword evidence="5 15" id="KW-0378">Hydrolase</keyword>
<dbReference type="RefSeq" id="WP_046290935.1">
    <property type="nucleotide sequence ID" value="NZ_CP011253.3"/>
</dbReference>
<evidence type="ECO:0000313" key="20">
    <source>
        <dbReference type="Proteomes" id="UP000035050"/>
    </source>
</evidence>
<dbReference type="InterPro" id="IPR012340">
    <property type="entry name" value="NA-bd_OB-fold"/>
</dbReference>
<dbReference type="InterPro" id="IPR033454">
    <property type="entry name" value="RecG_wedge"/>
</dbReference>
<protein>
    <recommendedName>
        <fullName evidence="2 15">ATP-dependent DNA helicase RecG</fullName>
        <ecNumber evidence="13 15">5.6.2.4</ecNumber>
    </recommendedName>
</protein>
<sequence>MTERRMPATAPDDATADLVDLADAASARADAAARPAAKATKAAKRGTKASVKGTTSDASADATDPKAAKSTQPSKPAKSAKSSKDAKPAAKKAAGSADKLAKLGLKRDIDLILHLPMRYEDETTLRKIGEVLPSELAQVEGVVTASDVAYRPRRQWVVRIADEGHELVLRFLNFYGSQQKQLAIGTRVRVRGEVRGGFFGLEMVHPAYRVVQDAAAPLPESLTPVYPSAAGLSQAYLRKAIHNAMDRTPLPELLPPGLLQDAIGPDHPLPALADAVHLLHAPPPNVSETALMERSHPAWLRIKCEELLAQQLSLKRAQAARRRLRAPSLGEPIKGGLLERFEAALPFKLTGAQQRVWAEIRADLAEAHPMQRLLQGDVGSGKTIIAALAAAQAIDAGFQAAIMAPTEILAEQHLRKLSAWLTPLGVEVAWLAGSMKAKEKREALARVASGEAQLVIGTHAIIQDTVTFARLGMAVVDEQHRFGVAQRLALRSKMQTAGMGPNAMPHQLMMSATPIPRTLAMTYYADLDVSVIDELPPGRSPVVTKLISDTRRPEVIDRVRAAALAGRQVYWVCPLIEESEALQLQTAVDTHAQLVAALPELRVGLVHGRLSPAEKAAVMEDFTRGDTHLLVATTVIEVGVDVPNASLMVIEHAERFGLAQLHQLRGRVGRGSAESVCLLMYASPLSMGAKARLQTMRETTDGFVIARRDLEIRGPGEFLGARQSGAAMLRFVDLNEDAWMIPGAQEAADALLKSHPGAVAAHLERWLGAREDYLKA</sequence>
<evidence type="ECO:0000256" key="10">
    <source>
        <dbReference type="ARBA" id="ARBA00023204"/>
    </source>
</evidence>
<keyword evidence="3 15" id="KW-0547">Nucleotide-binding</keyword>
<keyword evidence="20" id="KW-1185">Reference proteome</keyword>
<feature type="domain" description="Helicase ATP-binding" evidence="17">
    <location>
        <begin position="363"/>
        <end position="532"/>
    </location>
</feature>
<keyword evidence="9 15" id="KW-0233">DNA recombination</keyword>
<dbReference type="Pfam" id="PF17191">
    <property type="entry name" value="RecG_wedge"/>
    <property type="match status" value="1"/>
</dbReference>
<evidence type="ECO:0000256" key="2">
    <source>
        <dbReference type="ARBA" id="ARBA00017846"/>
    </source>
</evidence>
<feature type="region of interest" description="Disordered" evidence="16">
    <location>
        <begin position="26"/>
        <end position="93"/>
    </location>
</feature>
<dbReference type="HOGENOM" id="CLU_005122_7_1_4"/>
<evidence type="ECO:0000259" key="18">
    <source>
        <dbReference type="PROSITE" id="PS51194"/>
    </source>
</evidence>
<dbReference type="InterPro" id="IPR014001">
    <property type="entry name" value="Helicase_ATP-bd"/>
</dbReference>
<evidence type="ECO:0000256" key="11">
    <source>
        <dbReference type="ARBA" id="ARBA00023235"/>
    </source>
</evidence>
<dbReference type="Pfam" id="PF19833">
    <property type="entry name" value="RecG_dom3_C"/>
    <property type="match status" value="1"/>
</dbReference>
<dbReference type="InterPro" id="IPR001650">
    <property type="entry name" value="Helicase_C-like"/>
</dbReference>
<dbReference type="SMART" id="SM00490">
    <property type="entry name" value="HELICc"/>
    <property type="match status" value="1"/>
</dbReference>
<evidence type="ECO:0000256" key="16">
    <source>
        <dbReference type="SAM" id="MobiDB-lite"/>
    </source>
</evidence>
<feature type="compositionally biased region" description="Low complexity" evidence="16">
    <location>
        <begin position="26"/>
        <end position="40"/>
    </location>
</feature>
<dbReference type="InterPro" id="IPR004609">
    <property type="entry name" value="ATP-dep_DNA_helicase_RecG"/>
</dbReference>
<comment type="catalytic activity">
    <reaction evidence="12 15">
        <text>Couples ATP hydrolysis with the unwinding of duplex DNA by translocating in the 3'-5' direction.</text>
        <dbReference type="EC" id="5.6.2.4"/>
    </reaction>
</comment>
<dbReference type="GO" id="GO:0043138">
    <property type="term" value="F:3'-5' DNA helicase activity"/>
    <property type="evidence" value="ECO:0007669"/>
    <property type="project" value="UniProtKB-EC"/>
</dbReference>
<dbReference type="EC" id="5.6.2.4" evidence="13 15"/>
<evidence type="ECO:0000256" key="6">
    <source>
        <dbReference type="ARBA" id="ARBA00022806"/>
    </source>
</evidence>
<dbReference type="GO" id="GO:0006281">
    <property type="term" value="P:DNA repair"/>
    <property type="evidence" value="ECO:0007669"/>
    <property type="project" value="UniProtKB-UniRule"/>
</dbReference>
<evidence type="ECO:0000256" key="7">
    <source>
        <dbReference type="ARBA" id="ARBA00022840"/>
    </source>
</evidence>
<evidence type="ECO:0000313" key="19">
    <source>
        <dbReference type="EMBL" id="AKC69629.1"/>
    </source>
</evidence>
<comment type="catalytic activity">
    <reaction evidence="14 15">
        <text>ATP + H2O = ADP + phosphate + H(+)</text>
        <dbReference type="Rhea" id="RHEA:13065"/>
        <dbReference type="ChEBI" id="CHEBI:15377"/>
        <dbReference type="ChEBI" id="CHEBI:15378"/>
        <dbReference type="ChEBI" id="CHEBI:30616"/>
        <dbReference type="ChEBI" id="CHEBI:43474"/>
        <dbReference type="ChEBI" id="CHEBI:456216"/>
        <dbReference type="EC" id="5.6.2.4"/>
    </reaction>
</comment>
<dbReference type="SUPFAM" id="SSF52540">
    <property type="entry name" value="P-loop containing nucleoside triphosphate hydrolases"/>
    <property type="match status" value="2"/>
</dbReference>
<evidence type="ECO:0000256" key="3">
    <source>
        <dbReference type="ARBA" id="ARBA00022741"/>
    </source>
</evidence>
<organism evidence="19 20">
    <name type="scientific">Pandoraea oxalativorans</name>
    <dbReference type="NCBI Taxonomy" id="573737"/>
    <lineage>
        <taxon>Bacteria</taxon>
        <taxon>Pseudomonadati</taxon>
        <taxon>Pseudomonadota</taxon>
        <taxon>Betaproteobacteria</taxon>
        <taxon>Burkholderiales</taxon>
        <taxon>Burkholderiaceae</taxon>
        <taxon>Pandoraea</taxon>
    </lineage>
</organism>
<dbReference type="GO" id="GO:0003677">
    <property type="term" value="F:DNA binding"/>
    <property type="evidence" value="ECO:0007669"/>
    <property type="project" value="UniProtKB-KW"/>
</dbReference>
<gene>
    <name evidence="19" type="ORF">MB84_09260</name>
</gene>